<dbReference type="CDD" id="cd05120">
    <property type="entry name" value="APH_ChoK_like"/>
    <property type="match status" value="1"/>
</dbReference>
<dbReference type="EMBL" id="MU805939">
    <property type="protein sequence ID" value="KAJ3845251.1"/>
    <property type="molecule type" value="Genomic_DNA"/>
</dbReference>
<accession>A0AA38ULN2</accession>
<dbReference type="GO" id="GO:0016301">
    <property type="term" value="F:kinase activity"/>
    <property type="evidence" value="ECO:0007669"/>
    <property type="project" value="UniProtKB-KW"/>
</dbReference>
<dbReference type="PANTHER" id="PTHR21310:SF58">
    <property type="entry name" value="AMINOGLYCOSIDE PHOSPHOTRANSFERASE DOMAIN-CONTAINING PROTEIN"/>
    <property type="match status" value="1"/>
</dbReference>
<dbReference type="InterPro" id="IPR002575">
    <property type="entry name" value="Aminoglycoside_PTrfase"/>
</dbReference>
<proteinExistence type="predicted"/>
<gene>
    <name evidence="2" type="ORF">F5878DRAFT_599773</name>
</gene>
<dbReference type="PANTHER" id="PTHR21310">
    <property type="entry name" value="AMINOGLYCOSIDE PHOSPHOTRANSFERASE-RELATED-RELATED"/>
    <property type="match status" value="1"/>
</dbReference>
<sequence length="265" mass="30038">MIVAILIRAYLKIRRLFHADPYAGRIKDLPFGLILKMGSSSTAAEATTVEFIRSNTTIPVPRVVASDRAFGRTYMIMQEVEGRDLQYMWPNLDVDQRAKVVDQLRSYVAQLRLLSPSLSRGHQAGAVCGLHYTPTRNSRIASARPTPPFPNEGAFNDFLISVAAPYMDETNLPGIRARMRDDHRICFTHGDLAPRNIMVKGDEVTAIIDWEEAGWYPEHWELVKAMWSTIKDPDWHEAVKLIIGGNYEAEWMLDRELSDHMVGAL</sequence>
<evidence type="ECO:0000313" key="2">
    <source>
        <dbReference type="EMBL" id="KAJ3845251.1"/>
    </source>
</evidence>
<keyword evidence="3" id="KW-1185">Reference proteome</keyword>
<evidence type="ECO:0000313" key="3">
    <source>
        <dbReference type="Proteomes" id="UP001163846"/>
    </source>
</evidence>
<dbReference type="InterPro" id="IPR011009">
    <property type="entry name" value="Kinase-like_dom_sf"/>
</dbReference>
<dbReference type="Proteomes" id="UP001163846">
    <property type="component" value="Unassembled WGS sequence"/>
</dbReference>
<keyword evidence="2" id="KW-0418">Kinase</keyword>
<dbReference type="InterPro" id="IPR051678">
    <property type="entry name" value="AGP_Transferase"/>
</dbReference>
<name>A0AA38ULN2_9AGAR</name>
<comment type="caution">
    <text evidence="2">The sequence shown here is derived from an EMBL/GenBank/DDBJ whole genome shotgun (WGS) entry which is preliminary data.</text>
</comment>
<reference evidence="2" key="1">
    <citation type="submission" date="2022-08" db="EMBL/GenBank/DDBJ databases">
        <authorList>
            <consortium name="DOE Joint Genome Institute"/>
            <person name="Min B."/>
            <person name="Riley R."/>
            <person name="Sierra-Patev S."/>
            <person name="Naranjo-Ortiz M."/>
            <person name="Looney B."/>
            <person name="Konkel Z."/>
            <person name="Slot J.C."/>
            <person name="Sakamoto Y."/>
            <person name="Steenwyk J.L."/>
            <person name="Rokas A."/>
            <person name="Carro J."/>
            <person name="Camarero S."/>
            <person name="Ferreira P."/>
            <person name="Molpeceres G."/>
            <person name="Ruiz-Duenas F.J."/>
            <person name="Serrano A."/>
            <person name="Henrissat B."/>
            <person name="Drula E."/>
            <person name="Hughes K.W."/>
            <person name="Mata J.L."/>
            <person name="Ishikawa N.K."/>
            <person name="Vargas-Isla R."/>
            <person name="Ushijima S."/>
            <person name="Smith C.A."/>
            <person name="Ahrendt S."/>
            <person name="Andreopoulos W."/>
            <person name="He G."/>
            <person name="Labutti K."/>
            <person name="Lipzen A."/>
            <person name="Ng V."/>
            <person name="Sandor L."/>
            <person name="Barry K."/>
            <person name="Martinez A.T."/>
            <person name="Xiao Y."/>
            <person name="Gibbons J.G."/>
            <person name="Terashima K."/>
            <person name="Hibbett D.S."/>
            <person name="Grigoriev I.V."/>
        </authorList>
    </citation>
    <scope>NUCLEOTIDE SEQUENCE</scope>
    <source>
        <strain evidence="2">TFB9207</strain>
    </source>
</reference>
<dbReference type="AlphaFoldDB" id="A0AA38ULN2"/>
<protein>
    <submittedName>
        <fullName evidence="2">Kinase-like protein</fullName>
    </submittedName>
</protein>
<feature type="domain" description="Aminoglycoside phosphotransferase" evidence="1">
    <location>
        <begin position="54"/>
        <end position="238"/>
    </location>
</feature>
<evidence type="ECO:0000259" key="1">
    <source>
        <dbReference type="Pfam" id="PF01636"/>
    </source>
</evidence>
<dbReference type="Pfam" id="PF01636">
    <property type="entry name" value="APH"/>
    <property type="match status" value="1"/>
</dbReference>
<organism evidence="2 3">
    <name type="scientific">Lentinula raphanica</name>
    <dbReference type="NCBI Taxonomy" id="153919"/>
    <lineage>
        <taxon>Eukaryota</taxon>
        <taxon>Fungi</taxon>
        <taxon>Dikarya</taxon>
        <taxon>Basidiomycota</taxon>
        <taxon>Agaricomycotina</taxon>
        <taxon>Agaricomycetes</taxon>
        <taxon>Agaricomycetidae</taxon>
        <taxon>Agaricales</taxon>
        <taxon>Marasmiineae</taxon>
        <taxon>Omphalotaceae</taxon>
        <taxon>Lentinula</taxon>
    </lineage>
</organism>
<dbReference type="SUPFAM" id="SSF56112">
    <property type="entry name" value="Protein kinase-like (PK-like)"/>
    <property type="match status" value="1"/>
</dbReference>
<dbReference type="Gene3D" id="3.90.1200.10">
    <property type="match status" value="1"/>
</dbReference>
<keyword evidence="2" id="KW-0808">Transferase</keyword>